<dbReference type="InterPro" id="IPR016181">
    <property type="entry name" value="Acyl_CoA_acyltransferase"/>
</dbReference>
<dbReference type="GO" id="GO:0016747">
    <property type="term" value="F:acyltransferase activity, transferring groups other than amino-acyl groups"/>
    <property type="evidence" value="ECO:0007669"/>
    <property type="project" value="InterPro"/>
</dbReference>
<dbReference type="AlphaFoldDB" id="S0JN23"/>
<dbReference type="InterPro" id="IPR051531">
    <property type="entry name" value="N-acetyltransferase"/>
</dbReference>
<dbReference type="EMBL" id="AHYT01000002">
    <property type="protein sequence ID" value="EOT29915.1"/>
    <property type="molecule type" value="Genomic_DNA"/>
</dbReference>
<evidence type="ECO:0000313" key="2">
    <source>
        <dbReference type="EMBL" id="EOT29915.1"/>
    </source>
</evidence>
<protein>
    <recommendedName>
        <fullName evidence="1">N-acetyltransferase domain-containing protein</fullName>
    </recommendedName>
</protein>
<feature type="domain" description="N-acetyltransferase" evidence="1">
    <location>
        <begin position="10"/>
        <end position="150"/>
    </location>
</feature>
<dbReference type="STRING" id="41997.RV16_GL001810"/>
<organism evidence="2 3">
    <name type="scientific">Enterococcus saccharolyticus subsp. saccharolyticus ATCC 43076</name>
    <dbReference type="NCBI Taxonomy" id="1139996"/>
    <lineage>
        <taxon>Bacteria</taxon>
        <taxon>Bacillati</taxon>
        <taxon>Bacillota</taxon>
        <taxon>Bacilli</taxon>
        <taxon>Lactobacillales</taxon>
        <taxon>Enterococcaceae</taxon>
        <taxon>Enterococcus</taxon>
    </lineage>
</organism>
<dbReference type="Gene3D" id="3.40.630.30">
    <property type="match status" value="1"/>
</dbReference>
<gene>
    <name evidence="2" type="ORF">OMQ_00607</name>
</gene>
<name>S0JN23_9ENTE</name>
<proteinExistence type="predicted"/>
<evidence type="ECO:0000313" key="3">
    <source>
        <dbReference type="Proteomes" id="UP000014136"/>
    </source>
</evidence>
<reference evidence="2 3" key="1">
    <citation type="submission" date="2013-03" db="EMBL/GenBank/DDBJ databases">
        <title>The Genome Sequence of Enterococcus saccharolyticus ATCC_43076 (Illumina only assembly).</title>
        <authorList>
            <consortium name="The Broad Institute Genomics Platform"/>
            <consortium name="The Broad Institute Genome Sequencing Center for Infectious Disease"/>
            <person name="Earl A."/>
            <person name="Russ C."/>
            <person name="Gilmore M."/>
            <person name="Surin D."/>
            <person name="Walker B."/>
            <person name="Young S."/>
            <person name="Zeng Q."/>
            <person name="Gargeya S."/>
            <person name="Fitzgerald M."/>
            <person name="Haas B."/>
            <person name="Abouelleil A."/>
            <person name="Allen A.W."/>
            <person name="Alvarado L."/>
            <person name="Arachchi H.M."/>
            <person name="Berlin A.M."/>
            <person name="Chapman S.B."/>
            <person name="Gainer-Dewar J."/>
            <person name="Goldberg J."/>
            <person name="Griggs A."/>
            <person name="Gujja S."/>
            <person name="Hansen M."/>
            <person name="Howarth C."/>
            <person name="Imamovic A."/>
            <person name="Ireland A."/>
            <person name="Larimer J."/>
            <person name="McCowan C."/>
            <person name="Murphy C."/>
            <person name="Pearson M."/>
            <person name="Poon T.W."/>
            <person name="Priest M."/>
            <person name="Roberts A."/>
            <person name="Saif S."/>
            <person name="Shea T."/>
            <person name="Sisk P."/>
            <person name="Sykes S."/>
            <person name="Wortman J."/>
            <person name="Nusbaum C."/>
            <person name="Birren B."/>
        </authorList>
    </citation>
    <scope>NUCLEOTIDE SEQUENCE [LARGE SCALE GENOMIC DNA]</scope>
    <source>
        <strain evidence="2 3">ATCC 43076</strain>
    </source>
</reference>
<dbReference type="HOGENOM" id="CLU_013985_3_6_9"/>
<evidence type="ECO:0000259" key="1">
    <source>
        <dbReference type="Pfam" id="PF13302"/>
    </source>
</evidence>
<dbReference type="SUPFAM" id="SSF55729">
    <property type="entry name" value="Acyl-CoA N-acyltransferases (Nat)"/>
    <property type="match status" value="1"/>
</dbReference>
<dbReference type="Pfam" id="PF13302">
    <property type="entry name" value="Acetyltransf_3"/>
    <property type="match status" value="1"/>
</dbReference>
<dbReference type="OrthoDB" id="9798081at2"/>
<dbReference type="InterPro" id="IPR000182">
    <property type="entry name" value="GNAT_dom"/>
</dbReference>
<dbReference type="eggNOG" id="COG1670">
    <property type="taxonomic scope" value="Bacteria"/>
</dbReference>
<comment type="caution">
    <text evidence="2">The sequence shown here is derived from an EMBL/GenBank/DDBJ whole genome shotgun (WGS) entry which is preliminary data.</text>
</comment>
<dbReference type="PANTHER" id="PTHR43792">
    <property type="entry name" value="GNAT FAMILY, PUTATIVE (AFU_ORTHOLOGUE AFUA_3G00765)-RELATED-RELATED"/>
    <property type="match status" value="1"/>
</dbReference>
<sequence length="176" mass="20391">MGTKEILTTRLLLRKLTVQDSEQMFHHWAANENVTKYLRWHPHRQLDTVIASLQKRETLYQKADYYDWSIEIQATKELIGTITVVNTFPEIKTLEIGYVIGENWWGNGYTLEALQAVSNYLFTATDTIRLEATCDDNNLQSKKVLVKAGFLYEGTLKQRGLNNQGIVDLCMYDLLR</sequence>
<dbReference type="PANTHER" id="PTHR43792:SF1">
    <property type="entry name" value="N-ACETYLTRANSFERASE DOMAIN-CONTAINING PROTEIN"/>
    <property type="match status" value="1"/>
</dbReference>
<dbReference type="PATRIC" id="fig|1139996.3.peg.598"/>
<accession>S0JN23</accession>
<keyword evidence="3" id="KW-1185">Reference proteome</keyword>
<dbReference type="Proteomes" id="UP000014136">
    <property type="component" value="Unassembled WGS sequence"/>
</dbReference>